<keyword evidence="1" id="KW-0812">Transmembrane</keyword>
<evidence type="ECO:0000313" key="2">
    <source>
        <dbReference type="EMBL" id="AYD82409.1"/>
    </source>
</evidence>
<organism evidence="2 3">
    <name type="scientific">Acinetobacter phage vB_AbaM_B09_Aci05</name>
    <dbReference type="NCBI Taxonomy" id="2315458"/>
    <lineage>
        <taxon>Viruses</taxon>
        <taxon>Duplodnaviria</taxon>
        <taxon>Heunggongvirae</taxon>
        <taxon>Uroviricota</taxon>
        <taxon>Caudoviricetes</taxon>
        <taxon>Saclayvirus</taxon>
        <taxon>Saclayvirus Aci05</taxon>
    </lineage>
</organism>
<protein>
    <submittedName>
        <fullName evidence="2">Uncharacterized protein</fullName>
    </submittedName>
</protein>
<proteinExistence type="predicted"/>
<gene>
    <name evidence="2" type="ORF">Aci05_054</name>
</gene>
<keyword evidence="3" id="KW-1185">Reference proteome</keyword>
<feature type="transmembrane region" description="Helical" evidence="1">
    <location>
        <begin position="6"/>
        <end position="22"/>
    </location>
</feature>
<evidence type="ECO:0000313" key="3">
    <source>
        <dbReference type="Proteomes" id="UP000269940"/>
    </source>
</evidence>
<name>A0A386KBF3_9CAUD</name>
<accession>A0A386KBF3</accession>
<keyword evidence="1" id="KW-1133">Transmembrane helix</keyword>
<dbReference type="Proteomes" id="UP000269940">
    <property type="component" value="Segment"/>
</dbReference>
<reference evidence="2 3" key="1">
    <citation type="submission" date="2018-08" db="EMBL/GenBank/DDBJ databases">
        <title>Complete genome sequence of five Acinetobacter baumannii phages from Abidjan, Cote d'Ivoire.</title>
        <authorList>
            <person name="Essoh C."/>
            <person name="Vernadet J.-P."/>
            <person name="Vergnaud G."/>
            <person name="Resch G."/>
            <person name="Pourcel C."/>
        </authorList>
    </citation>
    <scope>NUCLEOTIDE SEQUENCE [LARGE SCALE GENOMIC DNA]</scope>
</reference>
<sequence length="105" mass="12058">MTIVLIQIILALFAAVNFYCEVSKKYRDCGIHASLRWLFMVASLIALAKVKYLAVMPFVVQLSALVIVIGLTKLLYDHVLKRQIRIANFKLKKLYLGEVQKHSHR</sequence>
<feature type="transmembrane region" description="Helical" evidence="1">
    <location>
        <begin position="34"/>
        <end position="52"/>
    </location>
</feature>
<keyword evidence="1" id="KW-0472">Membrane</keyword>
<evidence type="ECO:0000256" key="1">
    <source>
        <dbReference type="SAM" id="Phobius"/>
    </source>
</evidence>
<dbReference type="EMBL" id="MH746814">
    <property type="protein sequence ID" value="AYD82409.1"/>
    <property type="molecule type" value="Genomic_DNA"/>
</dbReference>
<feature type="transmembrane region" description="Helical" evidence="1">
    <location>
        <begin position="58"/>
        <end position="76"/>
    </location>
</feature>